<reference evidence="1" key="2">
    <citation type="submission" date="2011-02" db="EMBL/GenBank/DDBJ databases">
        <authorList>
            <person name="MacLean D."/>
        </authorList>
    </citation>
    <scope>NUCLEOTIDE SEQUENCE</scope>
</reference>
<dbReference type="EMBL" id="FR824048">
    <property type="protein sequence ID" value="CCA14366.1"/>
    <property type="molecule type" value="Genomic_DNA"/>
</dbReference>
<name>F0VZZ5_9STRA</name>
<protein>
    <submittedName>
        <fullName evidence="1">AlNc14C3G473 protein</fullName>
    </submittedName>
</protein>
<evidence type="ECO:0000313" key="1">
    <source>
        <dbReference type="EMBL" id="CCA14366.1"/>
    </source>
</evidence>
<dbReference type="HOGENOM" id="CLU_2927374_0_0_1"/>
<reference evidence="1" key="1">
    <citation type="journal article" date="2011" name="PLoS Biol.">
        <title>Gene gain and loss during evolution of obligate parasitism in the white rust pathogen of Arabidopsis thaliana.</title>
        <authorList>
            <person name="Kemen E."/>
            <person name="Gardiner A."/>
            <person name="Schultz-Larsen T."/>
            <person name="Kemen A.C."/>
            <person name="Balmuth A.L."/>
            <person name="Robert-Seilaniantz A."/>
            <person name="Bailey K."/>
            <person name="Holub E."/>
            <person name="Studholme D.J."/>
            <person name="Maclean D."/>
            <person name="Jones J.D."/>
        </authorList>
    </citation>
    <scope>NUCLEOTIDE SEQUENCE</scope>
</reference>
<organism evidence="1">
    <name type="scientific">Albugo laibachii Nc14</name>
    <dbReference type="NCBI Taxonomy" id="890382"/>
    <lineage>
        <taxon>Eukaryota</taxon>
        <taxon>Sar</taxon>
        <taxon>Stramenopiles</taxon>
        <taxon>Oomycota</taxon>
        <taxon>Peronosporomycetes</taxon>
        <taxon>Albuginales</taxon>
        <taxon>Albuginaceae</taxon>
        <taxon>Albugo</taxon>
    </lineage>
</organism>
<accession>F0VZZ5</accession>
<dbReference type="AlphaFoldDB" id="F0VZZ5"/>
<proteinExistence type="predicted"/>
<gene>
    <name evidence="1" type="primary">AlNc14C3G473</name>
    <name evidence="1" type="ORF">ALNC14_005090</name>
</gene>
<sequence>MYLNFVVQCMEMEQGANSVWESPLVYFNPSMVIRPNHELHNKCFHLNTWENISFPRCNDCT</sequence>